<name>A0A8J7L068_9FIRM</name>
<dbReference type="CDD" id="cd01948">
    <property type="entry name" value="EAL"/>
    <property type="match status" value="1"/>
</dbReference>
<evidence type="ECO:0000259" key="2">
    <source>
        <dbReference type="PROSITE" id="PS50883"/>
    </source>
</evidence>
<comment type="caution">
    <text evidence="4">The sequence shown here is derived from an EMBL/GenBank/DDBJ whole genome shotgun (WGS) entry which is preliminary data.</text>
</comment>
<feature type="domain" description="CBS" evidence="3">
    <location>
        <begin position="347"/>
        <end position="407"/>
    </location>
</feature>
<dbReference type="InterPro" id="IPR046342">
    <property type="entry name" value="CBS_dom_sf"/>
</dbReference>
<dbReference type="AlphaFoldDB" id="A0A8J7L068"/>
<dbReference type="SMART" id="SM00052">
    <property type="entry name" value="EAL"/>
    <property type="match status" value="1"/>
</dbReference>
<dbReference type="PROSITE" id="PS50883">
    <property type="entry name" value="EAL"/>
    <property type="match status" value="1"/>
</dbReference>
<accession>A0A8J7L068</accession>
<protein>
    <submittedName>
        <fullName evidence="4">EAL domain-containing protein</fullName>
    </submittedName>
</protein>
<dbReference type="InterPro" id="IPR001633">
    <property type="entry name" value="EAL_dom"/>
</dbReference>
<dbReference type="InterPro" id="IPR035919">
    <property type="entry name" value="EAL_sf"/>
</dbReference>
<gene>
    <name evidence="4" type="ORF">I5677_12670</name>
</gene>
<evidence type="ECO:0000259" key="3">
    <source>
        <dbReference type="PROSITE" id="PS51371"/>
    </source>
</evidence>
<dbReference type="SUPFAM" id="SSF54631">
    <property type="entry name" value="CBS-domain pair"/>
    <property type="match status" value="1"/>
</dbReference>
<dbReference type="EMBL" id="JAEAGR010000014">
    <property type="protein sequence ID" value="MBH1941748.1"/>
    <property type="molecule type" value="Genomic_DNA"/>
</dbReference>
<dbReference type="Gene3D" id="3.20.20.450">
    <property type="entry name" value="EAL domain"/>
    <property type="match status" value="1"/>
</dbReference>
<dbReference type="SUPFAM" id="SSF141868">
    <property type="entry name" value="EAL domain-like"/>
    <property type="match status" value="1"/>
</dbReference>
<keyword evidence="5" id="KW-1185">Reference proteome</keyword>
<feature type="domain" description="EAL" evidence="2">
    <location>
        <begin position="1"/>
        <end position="255"/>
    </location>
</feature>
<organism evidence="4 5">
    <name type="scientific">Mobilitalea sibirica</name>
    <dbReference type="NCBI Taxonomy" id="1462919"/>
    <lineage>
        <taxon>Bacteria</taxon>
        <taxon>Bacillati</taxon>
        <taxon>Bacillota</taxon>
        <taxon>Clostridia</taxon>
        <taxon>Lachnospirales</taxon>
        <taxon>Lachnospiraceae</taxon>
        <taxon>Mobilitalea</taxon>
    </lineage>
</organism>
<dbReference type="PANTHER" id="PTHR33121">
    <property type="entry name" value="CYCLIC DI-GMP PHOSPHODIESTERASE PDEF"/>
    <property type="match status" value="1"/>
</dbReference>
<keyword evidence="1" id="KW-0129">CBS domain</keyword>
<proteinExistence type="predicted"/>
<sequence length="416" mass="47654">MNNKRYEALEYIIKNKKIKTVFQPIISLKDGCVLGHEALSRITCDSMIENPEMLFSVAGTYNRLWDLELLCRTTALEAAYKFMRPPYNKILFINVNPNTMHDENFKKGFTKEFLMQYNIRPNNVIFEITEKNAITDMEGFLLTINHYRSQNYKIAIDDAGAGYSGLNLISDVNPNYIKLDMKLIRGIDADCLKYALVKGLVELSKLSNIALIAEGIETYEELKTLIKLGVQYGQGYYIQKPDTMISEIREEVQESIMEINLSNNLAIYSYINNYSLKSICTYTESISPNDNIKCVNNVLKSNKCVPGLCVVDDNIPIGIIMKDKLALRMKEYDGSSLYEDNFISSFMEKDFLSVDVNIPIFNVSKLAMLRKIDKLYDIIVVTEYGKYIGILTIKALLETAISCIPDNIMQRIEQWR</sequence>
<dbReference type="GO" id="GO:0071111">
    <property type="term" value="F:cyclic-guanylate-specific phosphodiesterase activity"/>
    <property type="evidence" value="ECO:0007669"/>
    <property type="project" value="InterPro"/>
</dbReference>
<dbReference type="Gene3D" id="3.10.580.10">
    <property type="entry name" value="CBS-domain"/>
    <property type="match status" value="1"/>
</dbReference>
<dbReference type="RefSeq" id="WP_197661997.1">
    <property type="nucleotide sequence ID" value="NZ_JAEAGR010000014.1"/>
</dbReference>
<dbReference type="PROSITE" id="PS51371">
    <property type="entry name" value="CBS"/>
    <property type="match status" value="1"/>
</dbReference>
<dbReference type="InterPro" id="IPR050706">
    <property type="entry name" value="Cyclic-di-GMP_PDE-like"/>
</dbReference>
<dbReference type="InterPro" id="IPR000644">
    <property type="entry name" value="CBS_dom"/>
</dbReference>
<evidence type="ECO:0000313" key="5">
    <source>
        <dbReference type="Proteomes" id="UP000623269"/>
    </source>
</evidence>
<evidence type="ECO:0000313" key="4">
    <source>
        <dbReference type="EMBL" id="MBH1941748.1"/>
    </source>
</evidence>
<dbReference type="Pfam" id="PF00571">
    <property type="entry name" value="CBS"/>
    <property type="match status" value="1"/>
</dbReference>
<evidence type="ECO:0000256" key="1">
    <source>
        <dbReference type="PROSITE-ProRule" id="PRU00703"/>
    </source>
</evidence>
<dbReference type="PANTHER" id="PTHR33121:SF76">
    <property type="entry name" value="SIGNALING PROTEIN"/>
    <property type="match status" value="1"/>
</dbReference>
<dbReference type="Pfam" id="PF00563">
    <property type="entry name" value="EAL"/>
    <property type="match status" value="1"/>
</dbReference>
<dbReference type="Proteomes" id="UP000623269">
    <property type="component" value="Unassembled WGS sequence"/>
</dbReference>
<reference evidence="4" key="1">
    <citation type="submission" date="2020-12" db="EMBL/GenBank/DDBJ databases">
        <title>M. sibirica DSM 26468T genome.</title>
        <authorList>
            <person name="Thieme N."/>
            <person name="Rettenmaier R."/>
            <person name="Zverlov V."/>
            <person name="Liebl W."/>
        </authorList>
    </citation>
    <scope>NUCLEOTIDE SEQUENCE</scope>
    <source>
        <strain evidence="4">DSM 26468</strain>
    </source>
</reference>